<organism evidence="1 2">
    <name type="scientific">Dothidotthia symphoricarpi CBS 119687</name>
    <dbReference type="NCBI Taxonomy" id="1392245"/>
    <lineage>
        <taxon>Eukaryota</taxon>
        <taxon>Fungi</taxon>
        <taxon>Dikarya</taxon>
        <taxon>Ascomycota</taxon>
        <taxon>Pezizomycotina</taxon>
        <taxon>Dothideomycetes</taxon>
        <taxon>Pleosporomycetidae</taxon>
        <taxon>Pleosporales</taxon>
        <taxon>Dothidotthiaceae</taxon>
        <taxon>Dothidotthia</taxon>
    </lineage>
</organism>
<reference evidence="1" key="1">
    <citation type="journal article" date="2020" name="Stud. Mycol.">
        <title>101 Dothideomycetes genomes: a test case for predicting lifestyles and emergence of pathogens.</title>
        <authorList>
            <person name="Haridas S."/>
            <person name="Albert R."/>
            <person name="Binder M."/>
            <person name="Bloem J."/>
            <person name="Labutti K."/>
            <person name="Salamov A."/>
            <person name="Andreopoulos B."/>
            <person name="Baker S."/>
            <person name="Barry K."/>
            <person name="Bills G."/>
            <person name="Bluhm B."/>
            <person name="Cannon C."/>
            <person name="Castanera R."/>
            <person name="Culley D."/>
            <person name="Daum C."/>
            <person name="Ezra D."/>
            <person name="Gonzalez J."/>
            <person name="Henrissat B."/>
            <person name="Kuo A."/>
            <person name="Liang C."/>
            <person name="Lipzen A."/>
            <person name="Lutzoni F."/>
            <person name="Magnuson J."/>
            <person name="Mondo S."/>
            <person name="Nolan M."/>
            <person name="Ohm R."/>
            <person name="Pangilinan J."/>
            <person name="Park H.-J."/>
            <person name="Ramirez L."/>
            <person name="Alfaro M."/>
            <person name="Sun H."/>
            <person name="Tritt A."/>
            <person name="Yoshinaga Y."/>
            <person name="Zwiers L.-H."/>
            <person name="Turgeon B."/>
            <person name="Goodwin S."/>
            <person name="Spatafora J."/>
            <person name="Crous P."/>
            <person name="Grigoriev I."/>
        </authorList>
    </citation>
    <scope>NUCLEOTIDE SEQUENCE</scope>
    <source>
        <strain evidence="1">CBS 119687</strain>
    </source>
</reference>
<accession>A0A6A5ZYY5</accession>
<evidence type="ECO:0000313" key="1">
    <source>
        <dbReference type="EMBL" id="KAF2124790.1"/>
    </source>
</evidence>
<protein>
    <submittedName>
        <fullName evidence="1">Uncharacterized protein</fullName>
    </submittedName>
</protein>
<keyword evidence="2" id="KW-1185">Reference proteome</keyword>
<sequence length="171" mass="20127">MPELPQITLEWTTEDLQQHAEFMHWFNEQVTAQREDVARQHEDEVSSLHENYNKLIIDVSESLSFRLILLSQHLYAKEELRELKLVDSTTLEYGHANAHEIDAWVMELCLKMAERLNKDYSRYDQALRMLGDKQEPSAMRALDVESYQAEAYEAFQKVQKQTLELKRLAGL</sequence>
<gene>
    <name evidence="1" type="ORF">P153DRAFT_370699</name>
</gene>
<dbReference type="GeneID" id="54409531"/>
<name>A0A6A5ZYY5_9PLEO</name>
<evidence type="ECO:0000313" key="2">
    <source>
        <dbReference type="Proteomes" id="UP000799771"/>
    </source>
</evidence>
<dbReference type="Proteomes" id="UP000799771">
    <property type="component" value="Unassembled WGS sequence"/>
</dbReference>
<dbReference type="EMBL" id="ML977518">
    <property type="protein sequence ID" value="KAF2124790.1"/>
    <property type="molecule type" value="Genomic_DNA"/>
</dbReference>
<dbReference type="RefSeq" id="XP_033519183.1">
    <property type="nucleotide sequence ID" value="XM_033669099.1"/>
</dbReference>
<dbReference type="AlphaFoldDB" id="A0A6A5ZYY5"/>
<proteinExistence type="predicted"/>